<evidence type="ECO:0000313" key="1">
    <source>
        <dbReference type="EMBL" id="PND37330.1"/>
    </source>
</evidence>
<dbReference type="EMBL" id="POSP01000003">
    <property type="protein sequence ID" value="PND37330.1"/>
    <property type="molecule type" value="Genomic_DNA"/>
</dbReference>
<name>A0A2N8KV72_9BURK</name>
<comment type="caution">
    <text evidence="1">The sequence shown here is derived from an EMBL/GenBank/DDBJ whole genome shotgun (WGS) entry which is preliminary data.</text>
</comment>
<protein>
    <submittedName>
        <fullName evidence="1">DUF1993 domain-containing protein</fullName>
    </submittedName>
</protein>
<organism evidence="1 2">
    <name type="scientific">Kinneretia aquatilis</name>
    <dbReference type="NCBI Taxonomy" id="2070761"/>
    <lineage>
        <taxon>Bacteria</taxon>
        <taxon>Pseudomonadati</taxon>
        <taxon>Pseudomonadota</taxon>
        <taxon>Betaproteobacteria</taxon>
        <taxon>Burkholderiales</taxon>
        <taxon>Sphaerotilaceae</taxon>
        <taxon>Roseateles</taxon>
    </lineage>
</organism>
<accession>A0A2N8KV72</accession>
<reference evidence="1 2" key="1">
    <citation type="submission" date="2018-01" db="EMBL/GenBank/DDBJ databases">
        <title>Draft genome sequence of Paucibacter aquatile CR182 isolated from freshwater of the Nakdong River.</title>
        <authorList>
            <person name="Choi A."/>
            <person name="Chung E.J."/>
        </authorList>
    </citation>
    <scope>NUCLEOTIDE SEQUENCE [LARGE SCALE GENOMIC DNA]</scope>
    <source>
        <strain evidence="1 2">CR182</strain>
    </source>
</reference>
<dbReference type="Pfam" id="PF09351">
    <property type="entry name" value="DUF1993"/>
    <property type="match status" value="1"/>
</dbReference>
<dbReference type="PANTHER" id="PTHR36922:SF1">
    <property type="entry name" value="DUF1993 DOMAIN-CONTAINING PROTEIN"/>
    <property type="match status" value="1"/>
</dbReference>
<dbReference type="OrthoDB" id="338237at2"/>
<sequence length="172" mass="18871">MNPPQLYTASVPVFQRYLRQLSLMLDAAQAEVTKGRVNEAQLLEARLAPDMLPLHLQVQIAAGFVLRACAPLQGLPVPPLGSPAPGLDGLQALLRERQSYLDTLPAEAFRGAEARVIGSDAGRAQLQLPATEFLQHFALPNFFFHISCAYALLRQSGVPLGKQDFDGLHRYR</sequence>
<dbReference type="RefSeq" id="WP_102767249.1">
    <property type="nucleotide sequence ID" value="NZ_POSP01000003.1"/>
</dbReference>
<dbReference type="SUPFAM" id="SSF109854">
    <property type="entry name" value="DinB/YfiT-like putative metalloenzymes"/>
    <property type="match status" value="1"/>
</dbReference>
<keyword evidence="2" id="KW-1185">Reference proteome</keyword>
<dbReference type="AlphaFoldDB" id="A0A2N8KV72"/>
<dbReference type="Proteomes" id="UP000235916">
    <property type="component" value="Unassembled WGS sequence"/>
</dbReference>
<dbReference type="Gene3D" id="1.20.120.450">
    <property type="entry name" value="dinb family like domain"/>
    <property type="match status" value="1"/>
</dbReference>
<evidence type="ECO:0000313" key="2">
    <source>
        <dbReference type="Proteomes" id="UP000235916"/>
    </source>
</evidence>
<dbReference type="PANTHER" id="PTHR36922">
    <property type="entry name" value="BLL2446 PROTEIN"/>
    <property type="match status" value="1"/>
</dbReference>
<dbReference type="InterPro" id="IPR018531">
    <property type="entry name" value="DUF1993"/>
</dbReference>
<proteinExistence type="predicted"/>
<dbReference type="InterPro" id="IPR034660">
    <property type="entry name" value="DinB/YfiT-like"/>
</dbReference>
<gene>
    <name evidence="1" type="ORF">C1O66_07160</name>
</gene>